<dbReference type="CDD" id="cd06845">
    <property type="entry name" value="Bcl-2_like"/>
    <property type="match status" value="1"/>
</dbReference>
<dbReference type="PROSITE" id="PS50062">
    <property type="entry name" value="BCL2_FAMILY"/>
    <property type="match status" value="1"/>
</dbReference>
<evidence type="ECO:0000313" key="10">
    <source>
        <dbReference type="Proteomes" id="UP001152803"/>
    </source>
</evidence>
<dbReference type="GO" id="GO:0005741">
    <property type="term" value="C:mitochondrial outer membrane"/>
    <property type="evidence" value="ECO:0007669"/>
    <property type="project" value="TreeGrafter"/>
</dbReference>
<dbReference type="SUPFAM" id="SSF56854">
    <property type="entry name" value="Bcl-2 inhibitors of programmed cell death"/>
    <property type="match status" value="1"/>
</dbReference>
<evidence type="ECO:0000256" key="4">
    <source>
        <dbReference type="ARBA" id="ARBA00022490"/>
    </source>
</evidence>
<dbReference type="InterPro" id="IPR026298">
    <property type="entry name" value="Bcl-2_fam"/>
</dbReference>
<dbReference type="PANTHER" id="PTHR11256:SF46">
    <property type="entry name" value="INDUCED MYELOID LEUKEMIA CELL DIFFERENTIATION PROTEIN MCL-1"/>
    <property type="match status" value="1"/>
</dbReference>
<comment type="caution">
    <text evidence="9">The sequence shown here is derived from an EMBL/GenBank/DDBJ whole genome shotgun (WGS) entry which is preliminary data.</text>
</comment>
<dbReference type="PANTHER" id="PTHR11256">
    <property type="entry name" value="BCL-2 RELATED"/>
    <property type="match status" value="1"/>
</dbReference>
<keyword evidence="10" id="KW-1185">Reference proteome</keyword>
<keyword evidence="5" id="KW-0053">Apoptosis</keyword>
<dbReference type="SMART" id="SM00337">
    <property type="entry name" value="BCL"/>
    <property type="match status" value="1"/>
</dbReference>
<keyword evidence="7" id="KW-0472">Membrane</keyword>
<evidence type="ECO:0000256" key="3">
    <source>
        <dbReference type="ARBA" id="ARBA00009458"/>
    </source>
</evidence>
<evidence type="ECO:0000256" key="2">
    <source>
        <dbReference type="ARBA" id="ARBA00004496"/>
    </source>
</evidence>
<keyword evidence="6" id="KW-0539">Nucleus</keyword>
<dbReference type="GO" id="GO:0042981">
    <property type="term" value="P:regulation of apoptotic process"/>
    <property type="evidence" value="ECO:0007669"/>
    <property type="project" value="InterPro"/>
</dbReference>
<dbReference type="PRINTS" id="PR01862">
    <property type="entry name" value="BCL2FAMILY"/>
</dbReference>
<evidence type="ECO:0000259" key="8">
    <source>
        <dbReference type="SMART" id="SM00337"/>
    </source>
</evidence>
<dbReference type="GO" id="GO:0008053">
    <property type="term" value="P:mitochondrial fusion"/>
    <property type="evidence" value="ECO:0007669"/>
    <property type="project" value="TreeGrafter"/>
</dbReference>
<feature type="transmembrane region" description="Helical" evidence="7">
    <location>
        <begin position="177"/>
        <end position="195"/>
    </location>
</feature>
<dbReference type="Proteomes" id="UP001152803">
    <property type="component" value="Unassembled WGS sequence"/>
</dbReference>
<dbReference type="Gene3D" id="1.10.437.10">
    <property type="entry name" value="Blc2-like"/>
    <property type="match status" value="1"/>
</dbReference>
<dbReference type="FunFam" id="1.10.437.10:FF:000017">
    <property type="entry name" value="MCL1, BCL2 family apoptosis regulator"/>
    <property type="match status" value="1"/>
</dbReference>
<evidence type="ECO:0000256" key="6">
    <source>
        <dbReference type="ARBA" id="ARBA00023242"/>
    </source>
</evidence>
<accession>A0A9Q1HWR4</accession>
<dbReference type="InterPro" id="IPR046371">
    <property type="entry name" value="Bcl-2_BH1-3"/>
</dbReference>
<gene>
    <name evidence="9" type="ORF">COCON_G00126780</name>
</gene>
<evidence type="ECO:0000256" key="5">
    <source>
        <dbReference type="ARBA" id="ARBA00022703"/>
    </source>
</evidence>
<dbReference type="InterPro" id="IPR002475">
    <property type="entry name" value="Bcl2-like"/>
</dbReference>
<evidence type="ECO:0000313" key="9">
    <source>
        <dbReference type="EMBL" id="KAJ8267506.1"/>
    </source>
</evidence>
<evidence type="ECO:0000256" key="7">
    <source>
        <dbReference type="SAM" id="Phobius"/>
    </source>
</evidence>
<comment type="subcellular location">
    <subcellularLocation>
        <location evidence="2">Cytoplasm</location>
    </subcellularLocation>
    <subcellularLocation>
        <location evidence="1">Nucleus</location>
    </subcellularLocation>
</comment>
<name>A0A9Q1HWR4_CONCO</name>
<sequence length="196" mass="21715">MNRNMLTMNRTTTSIVSSLTPYCQNGGLENGSWNGKEGWTVKLADELDNYSDEVDNTRRRMVSDVITKHQIAYNGMIQRLCLDERDDDMSFVATVAENLFSDGSTNWGRIVSLVAFGATVCQHLKEAGREGCVDQVGVQISSYLLNHKKDWLLSNNGWDGFVEVFHVEDPESVVRNALMAFAGVAGLGAGLAYLIR</sequence>
<dbReference type="PRINTS" id="PR01866">
    <property type="entry name" value="APOPREGMCL1"/>
</dbReference>
<dbReference type="InterPro" id="IPR013281">
    <property type="entry name" value="Apop_reg_Mc1"/>
</dbReference>
<protein>
    <recommendedName>
        <fullName evidence="8">Bcl-2 Bcl-2 homology region 1-3 domain-containing protein</fullName>
    </recommendedName>
</protein>
<comment type="similarity">
    <text evidence="3">Belongs to the Bcl-2 family.</text>
</comment>
<dbReference type="InterPro" id="IPR036834">
    <property type="entry name" value="Bcl-2-like_sf"/>
</dbReference>
<dbReference type="EMBL" id="JAFJMO010000009">
    <property type="protein sequence ID" value="KAJ8267506.1"/>
    <property type="molecule type" value="Genomic_DNA"/>
</dbReference>
<dbReference type="GO" id="GO:0001836">
    <property type="term" value="P:release of cytochrome c from mitochondria"/>
    <property type="evidence" value="ECO:0007669"/>
    <property type="project" value="TreeGrafter"/>
</dbReference>
<keyword evidence="7" id="KW-1133">Transmembrane helix</keyword>
<dbReference type="GO" id="GO:0005634">
    <property type="term" value="C:nucleus"/>
    <property type="evidence" value="ECO:0007669"/>
    <property type="project" value="UniProtKB-SubCell"/>
</dbReference>
<dbReference type="GO" id="GO:0008630">
    <property type="term" value="P:intrinsic apoptotic signaling pathway in response to DNA damage"/>
    <property type="evidence" value="ECO:0007669"/>
    <property type="project" value="TreeGrafter"/>
</dbReference>
<feature type="domain" description="Bcl-2 Bcl-2 homology region 1-3" evidence="8">
    <location>
        <begin position="59"/>
        <end position="158"/>
    </location>
</feature>
<reference evidence="9" key="1">
    <citation type="journal article" date="2023" name="Science">
        <title>Genome structures resolve the early diversification of teleost fishes.</title>
        <authorList>
            <person name="Parey E."/>
            <person name="Louis A."/>
            <person name="Montfort J."/>
            <person name="Bouchez O."/>
            <person name="Roques C."/>
            <person name="Iampietro C."/>
            <person name="Lluch J."/>
            <person name="Castinel A."/>
            <person name="Donnadieu C."/>
            <person name="Desvignes T."/>
            <person name="Floi Bucao C."/>
            <person name="Jouanno E."/>
            <person name="Wen M."/>
            <person name="Mejri S."/>
            <person name="Dirks R."/>
            <person name="Jansen H."/>
            <person name="Henkel C."/>
            <person name="Chen W.J."/>
            <person name="Zahm M."/>
            <person name="Cabau C."/>
            <person name="Klopp C."/>
            <person name="Thompson A.W."/>
            <person name="Robinson-Rechavi M."/>
            <person name="Braasch I."/>
            <person name="Lecointre G."/>
            <person name="Bobe J."/>
            <person name="Postlethwait J.H."/>
            <person name="Berthelot C."/>
            <person name="Roest Crollius H."/>
            <person name="Guiguen Y."/>
        </authorList>
    </citation>
    <scope>NUCLEOTIDE SEQUENCE</scope>
    <source>
        <strain evidence="9">Concon-B</strain>
    </source>
</reference>
<evidence type="ECO:0000256" key="1">
    <source>
        <dbReference type="ARBA" id="ARBA00004123"/>
    </source>
</evidence>
<dbReference type="AlphaFoldDB" id="A0A9Q1HWR4"/>
<organism evidence="9 10">
    <name type="scientific">Conger conger</name>
    <name type="common">Conger eel</name>
    <name type="synonym">Muraena conger</name>
    <dbReference type="NCBI Taxonomy" id="82655"/>
    <lineage>
        <taxon>Eukaryota</taxon>
        <taxon>Metazoa</taxon>
        <taxon>Chordata</taxon>
        <taxon>Craniata</taxon>
        <taxon>Vertebrata</taxon>
        <taxon>Euteleostomi</taxon>
        <taxon>Actinopterygii</taxon>
        <taxon>Neopterygii</taxon>
        <taxon>Teleostei</taxon>
        <taxon>Anguilliformes</taxon>
        <taxon>Congridae</taxon>
        <taxon>Conger</taxon>
    </lineage>
</organism>
<dbReference type="GO" id="GO:0097192">
    <property type="term" value="P:extrinsic apoptotic signaling pathway in absence of ligand"/>
    <property type="evidence" value="ECO:0007669"/>
    <property type="project" value="TreeGrafter"/>
</dbReference>
<keyword evidence="4" id="KW-0963">Cytoplasm</keyword>
<dbReference type="Pfam" id="PF00452">
    <property type="entry name" value="Bcl-2"/>
    <property type="match status" value="1"/>
</dbReference>
<proteinExistence type="inferred from homology"/>
<keyword evidence="7" id="KW-0812">Transmembrane</keyword>
<dbReference type="GO" id="GO:0015267">
    <property type="term" value="F:channel activity"/>
    <property type="evidence" value="ECO:0007669"/>
    <property type="project" value="TreeGrafter"/>
</dbReference>
<dbReference type="OrthoDB" id="8932147at2759"/>
<dbReference type="GO" id="GO:0051400">
    <property type="term" value="F:BH domain binding"/>
    <property type="evidence" value="ECO:0007669"/>
    <property type="project" value="TreeGrafter"/>
</dbReference>